<keyword evidence="3" id="KW-0732">Signal</keyword>
<feature type="domain" description="Bacterial surface antigen (D15)" evidence="7">
    <location>
        <begin position="500"/>
        <end position="856"/>
    </location>
</feature>
<keyword evidence="9" id="KW-1185">Reference proteome</keyword>
<sequence>MSCKHYKNSPQKYYKIISFATFVGLLYACSTTKKVPDGEYLLTKNTFEFEDRKESIDEELKDYVQQKPNKKQLLFIPLTLGFYNMANPKYDTLLNEYMTYPDEMRNQKLRDSLFLKYNMKSSVGKTLFLDRLLHSWGTPPVILDQTRSEKSTESIEKRLIYRGFWDADVHVKHSIDSASKKAAVNYFVRHNDPTYIKDYYYNITDPTVKGLYWQKLDKSLIRSGQRLDQTVLEKEVTRITDLMRENGYYRFNSSNEEVYFVADSLKSKKQVPLTLEIHKDSADHPYKVATIGNIDVAIVNEANDFPKHTIKDSLRRIRFHKMDNNYKTSSLWRAVIVDSKKVYDQKNLDLTKRNFIAMNNFSILKARDSLRRGGGTSPNDSIVDVLYLLKPLPKYELKVGTDINYSQLLNLGVSPSVDLTTRNVFKGAENLSTSISGTFGSIRSTKNIDKKDLAYEISAQASLNFPRLLLPFDYYKLLPKRYTPTSSILLGASVQNNIGLGRVNFNTGLNYQANVNDQVSHRLTLFNTQISLTKNKDAYYSYFANDEIIRDNTFKNFFAYSKGVQAIANIEDQFNSGQVSIDYVSKQIITDPNYQQTLDQKGLDLLTAFKGTIVNKDRQTQDIIISSMIYNFVYSEIGKKDYPNAFYFNGKVELAGNILSIFNQKRDAGGVVASPQRTIFGIPYAQFVKFDIDTRKYFKFNGNQTLVLRQFIGVGVPYGNSKDMPVIKSYFNGGSNDIRAWVAFGGLGPSDSQVDERVRTYMTNNLKLTTNIEYRVPFNEMYEGAVFTDIGNTWSIRKPGEDNSYGDEFKFNKFLGQMGIGSGFGLRVNVAYITLRVDLAYKIYDPNKPEGDRWRFKNFQPFKPTLNIAFGYPF</sequence>
<dbReference type="OrthoDB" id="9814535at2"/>
<proteinExistence type="predicted"/>
<accession>A0A1I4YGG7</accession>
<dbReference type="GO" id="GO:0019867">
    <property type="term" value="C:outer membrane"/>
    <property type="evidence" value="ECO:0007669"/>
    <property type="project" value="InterPro"/>
</dbReference>
<dbReference type="PROSITE" id="PS51257">
    <property type="entry name" value="PROKAR_LIPOPROTEIN"/>
    <property type="match status" value="1"/>
</dbReference>
<dbReference type="InterPro" id="IPR039910">
    <property type="entry name" value="D15-like"/>
</dbReference>
<protein>
    <submittedName>
        <fullName evidence="8">Surface antigen</fullName>
    </submittedName>
</protein>
<dbReference type="Gene3D" id="2.40.160.50">
    <property type="entry name" value="membrane protein fhac: a member of the omp85/tpsb transporter family"/>
    <property type="match status" value="1"/>
</dbReference>
<evidence type="ECO:0000256" key="5">
    <source>
        <dbReference type="ARBA" id="ARBA00023237"/>
    </source>
</evidence>
<evidence type="ECO:0000259" key="7">
    <source>
        <dbReference type="Pfam" id="PF01103"/>
    </source>
</evidence>
<gene>
    <name evidence="8" type="ORF">SAMN05421594_2404</name>
</gene>
<keyword evidence="2 6" id="KW-0812">Transmembrane</keyword>
<dbReference type="AlphaFoldDB" id="A0A1I4YGG7"/>
<dbReference type="Pfam" id="PF01103">
    <property type="entry name" value="Omp85"/>
    <property type="match status" value="1"/>
</dbReference>
<evidence type="ECO:0000313" key="8">
    <source>
        <dbReference type="EMBL" id="SFN37141.1"/>
    </source>
</evidence>
<keyword evidence="6" id="KW-1133">Transmembrane helix</keyword>
<dbReference type="InterPro" id="IPR000184">
    <property type="entry name" value="Bac_surfAg_D15"/>
</dbReference>
<dbReference type="EMBL" id="FOVD01000003">
    <property type="protein sequence ID" value="SFN37141.1"/>
    <property type="molecule type" value="Genomic_DNA"/>
</dbReference>
<evidence type="ECO:0000256" key="3">
    <source>
        <dbReference type="ARBA" id="ARBA00022729"/>
    </source>
</evidence>
<evidence type="ECO:0000256" key="1">
    <source>
        <dbReference type="ARBA" id="ARBA00004370"/>
    </source>
</evidence>
<reference evidence="9" key="1">
    <citation type="submission" date="2016-10" db="EMBL/GenBank/DDBJ databases">
        <authorList>
            <person name="Varghese N."/>
            <person name="Submissions S."/>
        </authorList>
    </citation>
    <scope>NUCLEOTIDE SEQUENCE [LARGE SCALE GENOMIC DNA]</scope>
    <source>
        <strain evidence="9">DSM 25575</strain>
    </source>
</reference>
<dbReference type="RefSeq" id="WP_090024651.1">
    <property type="nucleotide sequence ID" value="NZ_FOVD01000003.1"/>
</dbReference>
<keyword evidence="4 6" id="KW-0472">Membrane</keyword>
<evidence type="ECO:0000313" key="9">
    <source>
        <dbReference type="Proteomes" id="UP000198769"/>
    </source>
</evidence>
<evidence type="ECO:0000256" key="6">
    <source>
        <dbReference type="SAM" id="Phobius"/>
    </source>
</evidence>
<keyword evidence="5" id="KW-0998">Cell outer membrane</keyword>
<evidence type="ECO:0000256" key="2">
    <source>
        <dbReference type="ARBA" id="ARBA00022692"/>
    </source>
</evidence>
<dbReference type="PANTHER" id="PTHR12815">
    <property type="entry name" value="SORTING AND ASSEMBLY MACHINERY SAMM50 PROTEIN FAMILY MEMBER"/>
    <property type="match status" value="1"/>
</dbReference>
<dbReference type="PANTHER" id="PTHR12815:SF47">
    <property type="entry name" value="TRANSLOCATION AND ASSEMBLY MODULE SUBUNIT TAMA"/>
    <property type="match status" value="1"/>
</dbReference>
<dbReference type="Proteomes" id="UP000198769">
    <property type="component" value="Unassembled WGS sequence"/>
</dbReference>
<comment type="subcellular location">
    <subcellularLocation>
        <location evidence="1">Membrane</location>
    </subcellularLocation>
</comment>
<organism evidence="8 9">
    <name type="scientific">Chryseobacterium oleae</name>
    <dbReference type="NCBI Taxonomy" id="491207"/>
    <lineage>
        <taxon>Bacteria</taxon>
        <taxon>Pseudomonadati</taxon>
        <taxon>Bacteroidota</taxon>
        <taxon>Flavobacteriia</taxon>
        <taxon>Flavobacteriales</taxon>
        <taxon>Weeksellaceae</taxon>
        <taxon>Chryseobacterium group</taxon>
        <taxon>Chryseobacterium</taxon>
    </lineage>
</organism>
<name>A0A1I4YGG7_CHROL</name>
<evidence type="ECO:0000256" key="4">
    <source>
        <dbReference type="ARBA" id="ARBA00023136"/>
    </source>
</evidence>
<feature type="transmembrane region" description="Helical" evidence="6">
    <location>
        <begin position="12"/>
        <end position="28"/>
    </location>
</feature>